<comment type="subcellular location">
    <subcellularLocation>
        <location evidence="2">Cytoplasm</location>
    </subcellularLocation>
</comment>
<dbReference type="GO" id="GO:0010468">
    <property type="term" value="P:regulation of gene expression"/>
    <property type="evidence" value="ECO:0007669"/>
    <property type="project" value="TreeGrafter"/>
</dbReference>
<dbReference type="SMART" id="SM00535">
    <property type="entry name" value="RIBOc"/>
    <property type="match status" value="1"/>
</dbReference>
<proteinExistence type="inferred from homology"/>
<evidence type="ECO:0000256" key="4">
    <source>
        <dbReference type="ARBA" id="ARBA00011738"/>
    </source>
</evidence>
<dbReference type="FunFam" id="1.10.1520.10:FF:000001">
    <property type="entry name" value="Ribonuclease 3"/>
    <property type="match status" value="1"/>
</dbReference>
<dbReference type="PANTHER" id="PTHR11207:SF0">
    <property type="entry name" value="RIBONUCLEASE 3"/>
    <property type="match status" value="1"/>
</dbReference>
<dbReference type="SUPFAM" id="SSF54768">
    <property type="entry name" value="dsRNA-binding domain-like"/>
    <property type="match status" value="1"/>
</dbReference>
<name>K1SWN8_9ZZZZ</name>
<reference evidence="18" key="1">
    <citation type="journal article" date="2013" name="Environ. Microbiol.">
        <title>Microbiota from the distal guts of lean and obese adolescents exhibit partial functional redundancy besides clear differences in community structure.</title>
        <authorList>
            <person name="Ferrer M."/>
            <person name="Ruiz A."/>
            <person name="Lanza F."/>
            <person name="Haange S.B."/>
            <person name="Oberbach A."/>
            <person name="Till H."/>
            <person name="Bargiela R."/>
            <person name="Campoy C."/>
            <person name="Segura M.T."/>
            <person name="Richter M."/>
            <person name="von Bergen M."/>
            <person name="Seifert J."/>
            <person name="Suarez A."/>
        </authorList>
    </citation>
    <scope>NUCLEOTIDE SEQUENCE</scope>
</reference>
<keyword evidence="10" id="KW-0540">Nuclease</keyword>
<accession>K1SWN8</accession>
<feature type="domain" description="DRBM" evidence="16">
    <location>
        <begin position="161"/>
        <end position="229"/>
    </location>
</feature>
<evidence type="ECO:0000256" key="9">
    <source>
        <dbReference type="ARBA" id="ARBA00022694"/>
    </source>
</evidence>
<evidence type="ECO:0000256" key="3">
    <source>
        <dbReference type="ARBA" id="ARBA00010183"/>
    </source>
</evidence>
<dbReference type="CDD" id="cd10845">
    <property type="entry name" value="DSRM_RNAse_III_family"/>
    <property type="match status" value="1"/>
</dbReference>
<dbReference type="FunFam" id="3.30.160.20:FF:000003">
    <property type="entry name" value="Ribonuclease 3"/>
    <property type="match status" value="1"/>
</dbReference>
<evidence type="ECO:0000256" key="1">
    <source>
        <dbReference type="ARBA" id="ARBA00000109"/>
    </source>
</evidence>
<dbReference type="Gene3D" id="1.10.1520.10">
    <property type="entry name" value="Ribonuclease III domain"/>
    <property type="match status" value="1"/>
</dbReference>
<evidence type="ECO:0000259" key="16">
    <source>
        <dbReference type="PROSITE" id="PS50137"/>
    </source>
</evidence>
<evidence type="ECO:0000256" key="5">
    <source>
        <dbReference type="ARBA" id="ARBA00012177"/>
    </source>
</evidence>
<dbReference type="EMBL" id="AJWZ01006433">
    <property type="protein sequence ID" value="EKC59779.1"/>
    <property type="molecule type" value="Genomic_DNA"/>
</dbReference>
<evidence type="ECO:0000256" key="15">
    <source>
        <dbReference type="ARBA" id="ARBA00022884"/>
    </source>
</evidence>
<dbReference type="GO" id="GO:0006364">
    <property type="term" value="P:rRNA processing"/>
    <property type="evidence" value="ECO:0007669"/>
    <property type="project" value="UniProtKB-KW"/>
</dbReference>
<dbReference type="GO" id="GO:0003725">
    <property type="term" value="F:double-stranded RNA binding"/>
    <property type="evidence" value="ECO:0007669"/>
    <property type="project" value="TreeGrafter"/>
</dbReference>
<evidence type="ECO:0000259" key="17">
    <source>
        <dbReference type="PROSITE" id="PS50142"/>
    </source>
</evidence>
<comment type="similarity">
    <text evidence="3">Belongs to the ribonuclease III family.</text>
</comment>
<keyword evidence="8" id="KW-0507">mRNA processing</keyword>
<protein>
    <recommendedName>
        <fullName evidence="5">ribonuclease III</fullName>
        <ecNumber evidence="5">3.1.26.3</ecNumber>
    </recommendedName>
</protein>
<organism evidence="18">
    <name type="scientific">human gut metagenome</name>
    <dbReference type="NCBI Taxonomy" id="408170"/>
    <lineage>
        <taxon>unclassified sequences</taxon>
        <taxon>metagenomes</taxon>
        <taxon>organismal metagenomes</taxon>
    </lineage>
</organism>
<dbReference type="PROSITE" id="PS50137">
    <property type="entry name" value="DS_RBD"/>
    <property type="match status" value="1"/>
</dbReference>
<dbReference type="Pfam" id="PF14622">
    <property type="entry name" value="Ribonucleas_3_3"/>
    <property type="match status" value="1"/>
</dbReference>
<dbReference type="CDD" id="cd00593">
    <property type="entry name" value="RIBOc"/>
    <property type="match status" value="1"/>
</dbReference>
<dbReference type="InterPro" id="IPR014720">
    <property type="entry name" value="dsRBD_dom"/>
</dbReference>
<sequence>MIYNENGDFMEELFNKLKINPKDLKLYERAFSHSSYANEHKSRQDYERLEFLGDAVVDLVVADYLYANFKETEGEMTKVRASYVCENALYQYSTALGLTKYIKVGHGEMKASGTYKKAIVADIFEALIGAIYIDLGYATARRVALNIITPYINDNVTFFSDYKSALQEAVQTNKQSIEYVLIKESGPAHNKTFTFEVRIDNISYGVGTAKSKKEAEQIAAKDALDKLVM</sequence>
<dbReference type="GO" id="GO:0008033">
    <property type="term" value="P:tRNA processing"/>
    <property type="evidence" value="ECO:0007669"/>
    <property type="project" value="UniProtKB-KW"/>
</dbReference>
<keyword evidence="15" id="KW-0694">RNA-binding</keyword>
<keyword evidence="9" id="KW-0819">tRNA processing</keyword>
<evidence type="ECO:0000256" key="13">
    <source>
        <dbReference type="ARBA" id="ARBA00022801"/>
    </source>
</evidence>
<dbReference type="PROSITE" id="PS50142">
    <property type="entry name" value="RNASE_3_2"/>
    <property type="match status" value="1"/>
</dbReference>
<dbReference type="GO" id="GO:0042802">
    <property type="term" value="F:identical protein binding"/>
    <property type="evidence" value="ECO:0007669"/>
    <property type="project" value="UniProtKB-ARBA"/>
</dbReference>
<dbReference type="AlphaFoldDB" id="K1SWN8"/>
<comment type="catalytic activity">
    <reaction evidence="1">
        <text>Endonucleolytic cleavage to 5'-phosphomonoester.</text>
        <dbReference type="EC" id="3.1.26.3"/>
    </reaction>
</comment>
<evidence type="ECO:0000256" key="14">
    <source>
        <dbReference type="ARBA" id="ARBA00022842"/>
    </source>
</evidence>
<evidence type="ECO:0000256" key="12">
    <source>
        <dbReference type="ARBA" id="ARBA00022759"/>
    </source>
</evidence>
<keyword evidence="7" id="KW-0698">rRNA processing</keyword>
<dbReference type="InterPro" id="IPR036389">
    <property type="entry name" value="RNase_III_sf"/>
</dbReference>
<evidence type="ECO:0000313" key="18">
    <source>
        <dbReference type="EMBL" id="EKC59779.1"/>
    </source>
</evidence>
<evidence type="ECO:0000256" key="11">
    <source>
        <dbReference type="ARBA" id="ARBA00022723"/>
    </source>
</evidence>
<dbReference type="GO" id="GO:0046872">
    <property type="term" value="F:metal ion binding"/>
    <property type="evidence" value="ECO:0007669"/>
    <property type="project" value="UniProtKB-KW"/>
</dbReference>
<keyword evidence="14" id="KW-0460">Magnesium</keyword>
<feature type="domain" description="RNase III" evidence="17">
    <location>
        <begin position="10"/>
        <end position="136"/>
    </location>
</feature>
<dbReference type="GO" id="GO:0005737">
    <property type="term" value="C:cytoplasm"/>
    <property type="evidence" value="ECO:0007669"/>
    <property type="project" value="UniProtKB-SubCell"/>
</dbReference>
<dbReference type="GO" id="GO:0006397">
    <property type="term" value="P:mRNA processing"/>
    <property type="evidence" value="ECO:0007669"/>
    <property type="project" value="UniProtKB-KW"/>
</dbReference>
<dbReference type="Gene3D" id="3.30.160.20">
    <property type="match status" value="1"/>
</dbReference>
<dbReference type="HAMAP" id="MF_00104">
    <property type="entry name" value="RNase_III"/>
    <property type="match status" value="1"/>
</dbReference>
<keyword evidence="12" id="KW-0255">Endonuclease</keyword>
<dbReference type="SMART" id="SM00358">
    <property type="entry name" value="DSRM"/>
    <property type="match status" value="1"/>
</dbReference>
<keyword evidence="6" id="KW-0963">Cytoplasm</keyword>
<evidence type="ECO:0000256" key="2">
    <source>
        <dbReference type="ARBA" id="ARBA00004496"/>
    </source>
</evidence>
<evidence type="ECO:0000256" key="10">
    <source>
        <dbReference type="ARBA" id="ARBA00022722"/>
    </source>
</evidence>
<evidence type="ECO:0000256" key="7">
    <source>
        <dbReference type="ARBA" id="ARBA00022552"/>
    </source>
</evidence>
<dbReference type="InterPro" id="IPR000999">
    <property type="entry name" value="RNase_III_dom"/>
</dbReference>
<dbReference type="GO" id="GO:0004525">
    <property type="term" value="F:ribonuclease III activity"/>
    <property type="evidence" value="ECO:0007669"/>
    <property type="project" value="UniProtKB-EC"/>
</dbReference>
<keyword evidence="13 18" id="KW-0378">Hydrolase</keyword>
<dbReference type="PANTHER" id="PTHR11207">
    <property type="entry name" value="RIBONUCLEASE III"/>
    <property type="match status" value="1"/>
</dbReference>
<dbReference type="SUPFAM" id="SSF69065">
    <property type="entry name" value="RNase III domain-like"/>
    <property type="match status" value="1"/>
</dbReference>
<comment type="subunit">
    <text evidence="4">Homodimer.</text>
</comment>
<keyword evidence="11" id="KW-0479">Metal-binding</keyword>
<gene>
    <name evidence="18" type="ORF">OBE_09294</name>
</gene>
<dbReference type="InterPro" id="IPR011907">
    <property type="entry name" value="RNase_III"/>
</dbReference>
<dbReference type="Pfam" id="PF00035">
    <property type="entry name" value="dsrm"/>
    <property type="match status" value="1"/>
</dbReference>
<evidence type="ECO:0000256" key="6">
    <source>
        <dbReference type="ARBA" id="ARBA00022490"/>
    </source>
</evidence>
<dbReference type="EC" id="3.1.26.3" evidence="5"/>
<dbReference type="PROSITE" id="PS00517">
    <property type="entry name" value="RNASE_3_1"/>
    <property type="match status" value="1"/>
</dbReference>
<evidence type="ECO:0000256" key="8">
    <source>
        <dbReference type="ARBA" id="ARBA00022664"/>
    </source>
</evidence>
<dbReference type="NCBIfam" id="TIGR02191">
    <property type="entry name" value="RNaseIII"/>
    <property type="match status" value="1"/>
</dbReference>
<comment type="caution">
    <text evidence="18">The sequence shown here is derived from an EMBL/GenBank/DDBJ whole genome shotgun (WGS) entry which is preliminary data.</text>
</comment>